<dbReference type="InterPro" id="IPR052172">
    <property type="entry name" value="UxaA_altronate/galactarate_dh"/>
</dbReference>
<dbReference type="GO" id="GO:0016829">
    <property type="term" value="F:lyase activity"/>
    <property type="evidence" value="ECO:0007669"/>
    <property type="project" value="InterPro"/>
</dbReference>
<reference evidence="2" key="1">
    <citation type="journal article" date="2015" name="Nature">
        <title>Complex archaea that bridge the gap between prokaryotes and eukaryotes.</title>
        <authorList>
            <person name="Spang A."/>
            <person name="Saw J.H."/>
            <person name="Jorgensen S.L."/>
            <person name="Zaremba-Niedzwiedzka K."/>
            <person name="Martijn J."/>
            <person name="Lind A.E."/>
            <person name="van Eijk R."/>
            <person name="Schleper C."/>
            <person name="Guy L."/>
            <person name="Ettema T.J."/>
        </authorList>
    </citation>
    <scope>NUCLEOTIDE SEQUENCE</scope>
</reference>
<dbReference type="PANTHER" id="PTHR30536">
    <property type="entry name" value="ALTRONATE/GALACTARATE DEHYDRATASE"/>
    <property type="match status" value="1"/>
</dbReference>
<dbReference type="AlphaFoldDB" id="A0A0F9N9J4"/>
<dbReference type="GO" id="GO:0019698">
    <property type="term" value="P:D-galacturonate catabolic process"/>
    <property type="evidence" value="ECO:0007669"/>
    <property type="project" value="TreeGrafter"/>
</dbReference>
<evidence type="ECO:0000313" key="2">
    <source>
        <dbReference type="EMBL" id="KKN08572.1"/>
    </source>
</evidence>
<proteinExistence type="predicted"/>
<sequence>MDELTGYKRADGSIGFRNHLLVMPLSGCQMTIAQRIADAVDGATVFAHPHGCDFQAGDFDLFAHTLERFALHANVGGVLFLAMGCAQGLTLHLPSKVRKSGRSVETINTQQAGTGELVSEGTRIAGGMVAQFERQERV</sequence>
<feature type="domain" description="D-galactarate/Altronate dehydratase second" evidence="1">
    <location>
        <begin position="6"/>
        <end position="131"/>
    </location>
</feature>
<name>A0A0F9N9J4_9ZZZZ</name>
<dbReference type="InterPro" id="IPR007392">
    <property type="entry name" value="GD_AH_second"/>
</dbReference>
<dbReference type="Pfam" id="PF04295">
    <property type="entry name" value="GD_AH_second"/>
    <property type="match status" value="1"/>
</dbReference>
<feature type="non-terminal residue" evidence="2">
    <location>
        <position position="138"/>
    </location>
</feature>
<organism evidence="2">
    <name type="scientific">marine sediment metagenome</name>
    <dbReference type="NCBI Taxonomy" id="412755"/>
    <lineage>
        <taxon>unclassified sequences</taxon>
        <taxon>metagenomes</taxon>
        <taxon>ecological metagenomes</taxon>
    </lineage>
</organism>
<dbReference type="EMBL" id="LAZR01004439">
    <property type="protein sequence ID" value="KKN08572.1"/>
    <property type="molecule type" value="Genomic_DNA"/>
</dbReference>
<comment type="caution">
    <text evidence="2">The sequence shown here is derived from an EMBL/GenBank/DDBJ whole genome shotgun (WGS) entry which is preliminary data.</text>
</comment>
<dbReference type="PANTHER" id="PTHR30536:SF5">
    <property type="entry name" value="ALTRONATE DEHYDRATASE"/>
    <property type="match status" value="1"/>
</dbReference>
<gene>
    <name evidence="2" type="ORF">LCGC14_1055290</name>
</gene>
<evidence type="ECO:0000259" key="1">
    <source>
        <dbReference type="Pfam" id="PF04295"/>
    </source>
</evidence>
<accession>A0A0F9N9J4</accession>
<protein>
    <recommendedName>
        <fullName evidence="1">D-galactarate/Altronate dehydratase second domain-containing protein</fullName>
    </recommendedName>
</protein>